<comment type="caution">
    <text evidence="6">The sequence shown here is derived from an EMBL/GenBank/DDBJ whole genome shotgun (WGS) entry which is preliminary data.</text>
</comment>
<proteinExistence type="predicted"/>
<keyword evidence="3" id="KW-0804">Transcription</keyword>
<dbReference type="Gene3D" id="1.10.260.40">
    <property type="entry name" value="lambda repressor-like DNA-binding domains"/>
    <property type="match status" value="1"/>
</dbReference>
<dbReference type="PANTHER" id="PTHR30146">
    <property type="entry name" value="LACI-RELATED TRANSCRIPTIONAL REPRESSOR"/>
    <property type="match status" value="1"/>
</dbReference>
<keyword evidence="2 6" id="KW-0238">DNA-binding</keyword>
<evidence type="ECO:0000259" key="5">
    <source>
        <dbReference type="PROSITE" id="PS50932"/>
    </source>
</evidence>
<dbReference type="InterPro" id="IPR000843">
    <property type="entry name" value="HTH_LacI"/>
</dbReference>
<gene>
    <name evidence="6" type="ORF">GCM10009802_40040</name>
</gene>
<dbReference type="InterPro" id="IPR046335">
    <property type="entry name" value="LacI/GalR-like_sensor"/>
</dbReference>
<dbReference type="CDD" id="cd01392">
    <property type="entry name" value="HTH_LacI"/>
    <property type="match status" value="1"/>
</dbReference>
<organism evidence="6 7">
    <name type="scientific">Streptomyces synnematoformans</name>
    <dbReference type="NCBI Taxonomy" id="415721"/>
    <lineage>
        <taxon>Bacteria</taxon>
        <taxon>Bacillati</taxon>
        <taxon>Actinomycetota</taxon>
        <taxon>Actinomycetes</taxon>
        <taxon>Kitasatosporales</taxon>
        <taxon>Streptomycetaceae</taxon>
        <taxon>Streptomyces</taxon>
    </lineage>
</organism>
<dbReference type="SUPFAM" id="SSF53822">
    <property type="entry name" value="Periplasmic binding protein-like I"/>
    <property type="match status" value="1"/>
</dbReference>
<dbReference type="CDD" id="cd06267">
    <property type="entry name" value="PBP1_LacI_sugar_binding-like"/>
    <property type="match status" value="1"/>
</dbReference>
<sequence length="368" mass="38130">MSGNRPTLEAVAARAGVSRATVSRVVNGGAGVRETLRERVHRAVAELGYVPNQAARTLVTRRTGAVAVVIAEPESRVFSDPFFARQLRGISGALAAADTQLVLLYVADREDYPRIGRFLAGGHVDGALMFSLHRDDPLPGMAAEAGLPVVYGGRPGWPGAAAEPGLLYVDTDNRAGAELAVRHLLGRGRRRIGHIAGPLDQTSAVDRLAGYRAALAAGGAAGDAGDAGGGGASYGGPGDPEPGHPGPGRPELVAEGDFTPAGGERAMAELLARAPALDAVFAASDLMATGALRTLRAHGRRVPDDVAVVGYDDLEPATWTEPPLTTVHQDVEGMGTSMARMLLHRLGGGPERQDPVVTTPRLVVRESG</sequence>
<dbReference type="Pfam" id="PF13377">
    <property type="entry name" value="Peripla_BP_3"/>
    <property type="match status" value="1"/>
</dbReference>
<evidence type="ECO:0000256" key="3">
    <source>
        <dbReference type="ARBA" id="ARBA00023163"/>
    </source>
</evidence>
<feature type="domain" description="HTH lacI-type" evidence="5">
    <location>
        <begin position="6"/>
        <end position="60"/>
    </location>
</feature>
<keyword evidence="7" id="KW-1185">Reference proteome</keyword>
<dbReference type="Proteomes" id="UP001500443">
    <property type="component" value="Unassembled WGS sequence"/>
</dbReference>
<dbReference type="Gene3D" id="3.40.50.2300">
    <property type="match status" value="3"/>
</dbReference>
<protein>
    <submittedName>
        <fullName evidence="6">LacI family DNA-binding transcriptional regulator</fullName>
    </submittedName>
</protein>
<evidence type="ECO:0000256" key="2">
    <source>
        <dbReference type="ARBA" id="ARBA00023125"/>
    </source>
</evidence>
<dbReference type="PANTHER" id="PTHR30146:SF109">
    <property type="entry name" value="HTH-TYPE TRANSCRIPTIONAL REGULATOR GALS"/>
    <property type="match status" value="1"/>
</dbReference>
<dbReference type="GO" id="GO:0003677">
    <property type="term" value="F:DNA binding"/>
    <property type="evidence" value="ECO:0007669"/>
    <property type="project" value="UniProtKB-KW"/>
</dbReference>
<evidence type="ECO:0000313" key="6">
    <source>
        <dbReference type="EMBL" id="GAA2131784.1"/>
    </source>
</evidence>
<dbReference type="InterPro" id="IPR001761">
    <property type="entry name" value="Peripla_BP/Lac1_sug-bd_dom"/>
</dbReference>
<accession>A0ABN2YTT8</accession>
<dbReference type="PROSITE" id="PS50932">
    <property type="entry name" value="HTH_LACI_2"/>
    <property type="match status" value="1"/>
</dbReference>
<reference evidence="6 7" key="1">
    <citation type="journal article" date="2019" name="Int. J. Syst. Evol. Microbiol.">
        <title>The Global Catalogue of Microorganisms (GCM) 10K type strain sequencing project: providing services to taxonomists for standard genome sequencing and annotation.</title>
        <authorList>
            <consortium name="The Broad Institute Genomics Platform"/>
            <consortium name="The Broad Institute Genome Sequencing Center for Infectious Disease"/>
            <person name="Wu L."/>
            <person name="Ma J."/>
        </authorList>
    </citation>
    <scope>NUCLEOTIDE SEQUENCE [LARGE SCALE GENOMIC DNA]</scope>
    <source>
        <strain evidence="6 7">JCM 15481</strain>
    </source>
</reference>
<feature type="compositionally biased region" description="Gly residues" evidence="4">
    <location>
        <begin position="222"/>
        <end position="238"/>
    </location>
</feature>
<evidence type="ECO:0000313" key="7">
    <source>
        <dbReference type="Proteomes" id="UP001500443"/>
    </source>
</evidence>
<feature type="region of interest" description="Disordered" evidence="4">
    <location>
        <begin position="222"/>
        <end position="259"/>
    </location>
</feature>
<dbReference type="SMART" id="SM00354">
    <property type="entry name" value="HTH_LACI"/>
    <property type="match status" value="1"/>
</dbReference>
<dbReference type="InterPro" id="IPR010982">
    <property type="entry name" value="Lambda_DNA-bd_dom_sf"/>
</dbReference>
<feature type="compositionally biased region" description="Pro residues" evidence="4">
    <location>
        <begin position="239"/>
        <end position="248"/>
    </location>
</feature>
<dbReference type="Pfam" id="PF00356">
    <property type="entry name" value="LacI"/>
    <property type="match status" value="1"/>
</dbReference>
<dbReference type="Pfam" id="PF00532">
    <property type="entry name" value="Peripla_BP_1"/>
    <property type="match status" value="1"/>
</dbReference>
<dbReference type="InterPro" id="IPR028082">
    <property type="entry name" value="Peripla_BP_I"/>
</dbReference>
<evidence type="ECO:0000256" key="1">
    <source>
        <dbReference type="ARBA" id="ARBA00023015"/>
    </source>
</evidence>
<name>A0ABN2YTT8_9ACTN</name>
<dbReference type="RefSeq" id="WP_344291384.1">
    <property type="nucleotide sequence ID" value="NZ_BAAAPF010000140.1"/>
</dbReference>
<evidence type="ECO:0000256" key="4">
    <source>
        <dbReference type="SAM" id="MobiDB-lite"/>
    </source>
</evidence>
<keyword evidence="1" id="KW-0805">Transcription regulation</keyword>
<dbReference type="SUPFAM" id="SSF47413">
    <property type="entry name" value="lambda repressor-like DNA-binding domains"/>
    <property type="match status" value="1"/>
</dbReference>
<dbReference type="EMBL" id="BAAAPF010000140">
    <property type="protein sequence ID" value="GAA2131784.1"/>
    <property type="molecule type" value="Genomic_DNA"/>
</dbReference>